<sequence>MMKGKILIADDETRIRILVSDFLEAEGYDVITAKDGQEALDLFYAHKDCKLIILDVMMPFYDGFQVVEEIRPLTDTPILMLTAKSTDQDELTGFKLGVDDYVRKPFSPTILVARVNALFSRVYGDYETLEKGIIHFLLKQKKITIENQDIELSHTEFQLLYYLAENEGIVLSRDQILYKVWGFNYEGTERTVDTHMNRLRNKLGKAMEYIQTVRGMGYRFEVTKL</sequence>
<keyword evidence="6" id="KW-0597">Phosphoprotein</keyword>
<organism evidence="10 11">
    <name type="scientific">Fusibacter bizertensis</name>
    <dbReference type="NCBI Taxonomy" id="1488331"/>
    <lineage>
        <taxon>Bacteria</taxon>
        <taxon>Bacillati</taxon>
        <taxon>Bacillota</taxon>
        <taxon>Clostridia</taxon>
        <taxon>Eubacteriales</taxon>
        <taxon>Eubacteriales Family XII. Incertae Sedis</taxon>
        <taxon>Fusibacter</taxon>
    </lineage>
</organism>
<dbReference type="InterPro" id="IPR016032">
    <property type="entry name" value="Sig_transdc_resp-reg_C-effctor"/>
</dbReference>
<evidence type="ECO:0000256" key="1">
    <source>
        <dbReference type="ARBA" id="ARBA00018672"/>
    </source>
</evidence>
<evidence type="ECO:0000256" key="5">
    <source>
        <dbReference type="ARBA" id="ARBA00024867"/>
    </source>
</evidence>
<dbReference type="CDD" id="cd00383">
    <property type="entry name" value="trans_reg_C"/>
    <property type="match status" value="1"/>
</dbReference>
<evidence type="ECO:0000313" key="11">
    <source>
        <dbReference type="Proteomes" id="UP001158045"/>
    </source>
</evidence>
<keyword evidence="4" id="KW-0804">Transcription</keyword>
<dbReference type="PROSITE" id="PS51755">
    <property type="entry name" value="OMPR_PHOB"/>
    <property type="match status" value="1"/>
</dbReference>
<dbReference type="Pfam" id="PF00072">
    <property type="entry name" value="Response_reg"/>
    <property type="match status" value="1"/>
</dbReference>
<evidence type="ECO:0000313" key="10">
    <source>
        <dbReference type="EMBL" id="MDH8678108.1"/>
    </source>
</evidence>
<evidence type="ECO:0000259" key="8">
    <source>
        <dbReference type="PROSITE" id="PS50110"/>
    </source>
</evidence>
<dbReference type="Gene3D" id="1.10.10.10">
    <property type="entry name" value="Winged helix-like DNA-binding domain superfamily/Winged helix DNA-binding domain"/>
    <property type="match status" value="1"/>
</dbReference>
<evidence type="ECO:0000259" key="9">
    <source>
        <dbReference type="PROSITE" id="PS51755"/>
    </source>
</evidence>
<feature type="domain" description="Response regulatory" evidence="8">
    <location>
        <begin position="5"/>
        <end position="119"/>
    </location>
</feature>
<dbReference type="InterPro" id="IPR011006">
    <property type="entry name" value="CheY-like_superfamily"/>
</dbReference>
<proteinExistence type="predicted"/>
<dbReference type="Pfam" id="PF00486">
    <property type="entry name" value="Trans_reg_C"/>
    <property type="match status" value="1"/>
</dbReference>
<dbReference type="PANTHER" id="PTHR48111">
    <property type="entry name" value="REGULATOR OF RPOS"/>
    <property type="match status" value="1"/>
</dbReference>
<dbReference type="Gene3D" id="3.40.50.2300">
    <property type="match status" value="1"/>
</dbReference>
<comment type="function">
    <text evidence="5">May play the central regulatory role in sporulation. It may be an element of the effector pathway responsible for the activation of sporulation genes in response to nutritional stress. Spo0A may act in concert with spo0H (a sigma factor) to control the expression of some genes that are critical to the sporulation process.</text>
</comment>
<feature type="modified residue" description="4-aspartylphosphate" evidence="6">
    <location>
        <position position="55"/>
    </location>
</feature>
<dbReference type="PANTHER" id="PTHR48111:SF73">
    <property type="entry name" value="ALKALINE PHOSPHATASE SYNTHESIS TRANSCRIPTIONAL REGULATORY PROTEIN PHOP"/>
    <property type="match status" value="1"/>
</dbReference>
<protein>
    <recommendedName>
        <fullName evidence="1">Stage 0 sporulation protein A homolog</fullName>
    </recommendedName>
</protein>
<accession>A0ABT6NCG4</accession>
<name>A0ABT6NCG4_9FIRM</name>
<dbReference type="EMBL" id="JARYZI010000004">
    <property type="protein sequence ID" value="MDH8678108.1"/>
    <property type="molecule type" value="Genomic_DNA"/>
</dbReference>
<feature type="DNA-binding region" description="OmpR/PhoB-type" evidence="7">
    <location>
        <begin position="126"/>
        <end position="222"/>
    </location>
</feature>
<dbReference type="InterPro" id="IPR036388">
    <property type="entry name" value="WH-like_DNA-bd_sf"/>
</dbReference>
<dbReference type="InterPro" id="IPR001867">
    <property type="entry name" value="OmpR/PhoB-type_DNA-bd"/>
</dbReference>
<dbReference type="SUPFAM" id="SSF46894">
    <property type="entry name" value="C-terminal effector domain of the bipartite response regulators"/>
    <property type="match status" value="1"/>
</dbReference>
<evidence type="ECO:0000256" key="3">
    <source>
        <dbReference type="ARBA" id="ARBA00023125"/>
    </source>
</evidence>
<dbReference type="Proteomes" id="UP001158045">
    <property type="component" value="Unassembled WGS sequence"/>
</dbReference>
<dbReference type="Gene3D" id="6.10.250.690">
    <property type="match status" value="1"/>
</dbReference>
<dbReference type="InterPro" id="IPR001789">
    <property type="entry name" value="Sig_transdc_resp-reg_receiver"/>
</dbReference>
<evidence type="ECO:0000256" key="2">
    <source>
        <dbReference type="ARBA" id="ARBA00023015"/>
    </source>
</evidence>
<reference evidence="10 11" key="1">
    <citation type="submission" date="2023-04" db="EMBL/GenBank/DDBJ databases">
        <title>Fusibacter bizertensis strain WBS, isolated from littoral bottom sediments of the Arctic seas - biochemical and genomic analysis.</title>
        <authorList>
            <person name="Brioukhanov A.L."/>
        </authorList>
    </citation>
    <scope>NUCLEOTIDE SEQUENCE [LARGE SCALE GENOMIC DNA]</scope>
    <source>
        <strain evidence="10 11">WBS</strain>
    </source>
</reference>
<keyword evidence="2" id="KW-0805">Transcription regulation</keyword>
<dbReference type="InterPro" id="IPR039420">
    <property type="entry name" value="WalR-like"/>
</dbReference>
<keyword evidence="3 7" id="KW-0238">DNA-binding</keyword>
<evidence type="ECO:0000256" key="7">
    <source>
        <dbReference type="PROSITE-ProRule" id="PRU01091"/>
    </source>
</evidence>
<comment type="caution">
    <text evidence="10">The sequence shown here is derived from an EMBL/GenBank/DDBJ whole genome shotgun (WGS) entry which is preliminary data.</text>
</comment>
<evidence type="ECO:0000256" key="4">
    <source>
        <dbReference type="ARBA" id="ARBA00023163"/>
    </source>
</evidence>
<dbReference type="SUPFAM" id="SSF52172">
    <property type="entry name" value="CheY-like"/>
    <property type="match status" value="1"/>
</dbReference>
<feature type="domain" description="OmpR/PhoB-type" evidence="9">
    <location>
        <begin position="126"/>
        <end position="222"/>
    </location>
</feature>
<dbReference type="SMART" id="SM00862">
    <property type="entry name" value="Trans_reg_C"/>
    <property type="match status" value="1"/>
</dbReference>
<dbReference type="PROSITE" id="PS50110">
    <property type="entry name" value="RESPONSE_REGULATORY"/>
    <property type="match status" value="1"/>
</dbReference>
<evidence type="ECO:0000256" key="6">
    <source>
        <dbReference type="PROSITE-ProRule" id="PRU00169"/>
    </source>
</evidence>
<dbReference type="SMART" id="SM00448">
    <property type="entry name" value="REC"/>
    <property type="match status" value="1"/>
</dbReference>
<gene>
    <name evidence="10" type="ORF">QE109_08110</name>
</gene>
<keyword evidence="11" id="KW-1185">Reference proteome</keyword>
<dbReference type="CDD" id="cd17574">
    <property type="entry name" value="REC_OmpR"/>
    <property type="match status" value="1"/>
</dbReference>